<feature type="compositionally biased region" description="Basic residues" evidence="1">
    <location>
        <begin position="50"/>
        <end position="63"/>
    </location>
</feature>
<protein>
    <submittedName>
        <fullName evidence="4">Uncharacterized protein</fullName>
    </submittedName>
</protein>
<dbReference type="WBParaSite" id="PgR075_g027_t01">
    <property type="protein sequence ID" value="PgR075_g027_t01"/>
    <property type="gene ID" value="PgR075_g027"/>
</dbReference>
<feature type="transmembrane region" description="Helical" evidence="2">
    <location>
        <begin position="20"/>
        <end position="44"/>
    </location>
</feature>
<dbReference type="PANTHER" id="PTHR21592">
    <property type="entry name" value="CHROMOSOME UNDETERMINED SCAFFOLD_25, WHOLE GENOME SHOTGUN SEQUENCE"/>
    <property type="match status" value="1"/>
</dbReference>
<feature type="compositionally biased region" description="Basic and acidic residues" evidence="1">
    <location>
        <begin position="64"/>
        <end position="96"/>
    </location>
</feature>
<evidence type="ECO:0000256" key="2">
    <source>
        <dbReference type="SAM" id="Phobius"/>
    </source>
</evidence>
<keyword evidence="2" id="KW-0472">Membrane</keyword>
<organism evidence="3 4">
    <name type="scientific">Parascaris univalens</name>
    <name type="common">Nematode worm</name>
    <dbReference type="NCBI Taxonomy" id="6257"/>
    <lineage>
        <taxon>Eukaryota</taxon>
        <taxon>Metazoa</taxon>
        <taxon>Ecdysozoa</taxon>
        <taxon>Nematoda</taxon>
        <taxon>Chromadorea</taxon>
        <taxon>Rhabditida</taxon>
        <taxon>Spirurina</taxon>
        <taxon>Ascaridomorpha</taxon>
        <taxon>Ascaridoidea</taxon>
        <taxon>Ascarididae</taxon>
        <taxon>Parascaris</taxon>
    </lineage>
</organism>
<feature type="region of interest" description="Disordered" evidence="1">
    <location>
        <begin position="50"/>
        <end position="107"/>
    </location>
</feature>
<evidence type="ECO:0000313" key="3">
    <source>
        <dbReference type="Proteomes" id="UP000887569"/>
    </source>
</evidence>
<dbReference type="Pfam" id="PF03057">
    <property type="entry name" value="DUF236"/>
    <property type="match status" value="4"/>
</dbReference>
<dbReference type="AlphaFoldDB" id="A0A915BZY9"/>
<sequence>MSVNRVENSIIVELLFQNCITLASTTLFFIFGYLALLHNISLCCKKKRKGKKRRKKGKKRKKVKKEEEHKDEANESDDRRKMEKDVKPKEDKKEVDNSTEESSALSAAKEAFPLIPQPILPQERPAFAALRDPNCEVLANLTPLEDPFAANKVGGAQPLPLIQRGEEKVVDMNDPNYQTLAALNQDVIFGRDKQNTWRPPIVAGEMKIVDKADPNYQTLVGLNQDMVFGPDKKKDTWPPITAGEKKVVGKDDPNYQTLRGLNSDLFGPDKRQSLPQIKVGEKKIVATNDPNYQTLAGLNNDEIFMAKDNQRPFGRPAQPIAPYFPSRGENVYGGGYLDLPTNNKEGGAGSVALF</sequence>
<keyword evidence="2" id="KW-0812">Transmembrane</keyword>
<dbReference type="InterPro" id="IPR004296">
    <property type="entry name" value="DUF236"/>
</dbReference>
<evidence type="ECO:0000313" key="4">
    <source>
        <dbReference type="WBParaSite" id="PgR075_g027_t01"/>
    </source>
</evidence>
<evidence type="ECO:0000256" key="1">
    <source>
        <dbReference type="SAM" id="MobiDB-lite"/>
    </source>
</evidence>
<accession>A0A915BZY9</accession>
<name>A0A915BZY9_PARUN</name>
<proteinExistence type="predicted"/>
<dbReference type="Proteomes" id="UP000887569">
    <property type="component" value="Unplaced"/>
</dbReference>
<keyword evidence="2" id="KW-1133">Transmembrane helix</keyword>
<keyword evidence="3" id="KW-1185">Reference proteome</keyword>
<reference evidence="4" key="1">
    <citation type="submission" date="2022-11" db="UniProtKB">
        <authorList>
            <consortium name="WormBaseParasite"/>
        </authorList>
    </citation>
    <scope>IDENTIFICATION</scope>
</reference>
<dbReference type="PANTHER" id="PTHR21592:SF23">
    <property type="entry name" value="DAUER UP-REGULATED"/>
    <property type="match status" value="1"/>
</dbReference>